<dbReference type="GO" id="GO:0015074">
    <property type="term" value="P:DNA integration"/>
    <property type="evidence" value="ECO:0007669"/>
    <property type="project" value="InterPro"/>
</dbReference>
<dbReference type="AlphaFoldDB" id="A0A0T9NSX0"/>
<dbReference type="PROSITE" id="PS51702">
    <property type="entry name" value="HTH_MU"/>
    <property type="match status" value="1"/>
</dbReference>
<evidence type="ECO:0000313" key="4">
    <source>
        <dbReference type="EMBL" id="CRY67295.1"/>
    </source>
</evidence>
<protein>
    <submittedName>
        <fullName evidence="3">Transposase</fullName>
    </submittedName>
</protein>
<dbReference type="InterPro" id="IPR009061">
    <property type="entry name" value="DNA-bd_dom_put_sf"/>
</dbReference>
<dbReference type="InterPro" id="IPR001584">
    <property type="entry name" value="Integrase_cat-core"/>
</dbReference>
<evidence type="ECO:0000313" key="3">
    <source>
        <dbReference type="EMBL" id="CNH28285.1"/>
    </source>
</evidence>
<dbReference type="SUPFAM" id="SSF53098">
    <property type="entry name" value="Ribonuclease H-like"/>
    <property type="match status" value="1"/>
</dbReference>
<dbReference type="Pfam" id="PF09299">
    <property type="entry name" value="Mu-transpos_C"/>
    <property type="match status" value="1"/>
</dbReference>
<dbReference type="EMBL" id="CWJL01000010">
    <property type="protein sequence ID" value="CRY67295.1"/>
    <property type="molecule type" value="Genomic_DNA"/>
</dbReference>
<keyword evidence="5" id="KW-1185">Reference proteome</keyword>
<dbReference type="InterPro" id="IPR003314">
    <property type="entry name" value="Mu-type_HTH"/>
</dbReference>
<dbReference type="OrthoDB" id="5676324at2"/>
<dbReference type="InterPro" id="IPR015378">
    <property type="entry name" value="Transposase-like_Mu_C"/>
</dbReference>
<reference evidence="3" key="3">
    <citation type="submission" date="2015-03" db="EMBL/GenBank/DDBJ databases">
        <authorList>
            <person name="Murphy D."/>
        </authorList>
    </citation>
    <scope>NUCLEOTIDE SEQUENCE [LARGE SCALE GENOMIC DNA]</scope>
    <source>
        <strain evidence="3">A125KOH2</strain>
    </source>
</reference>
<feature type="domain" description="HTH Mu-type" evidence="2">
    <location>
        <begin position="1"/>
        <end position="68"/>
    </location>
</feature>
<dbReference type="SUPFAM" id="SSF50610">
    <property type="entry name" value="mu transposase, C-terminal domain"/>
    <property type="match status" value="1"/>
</dbReference>
<dbReference type="InterPro" id="IPR036388">
    <property type="entry name" value="WH-like_DNA-bd_sf"/>
</dbReference>
<dbReference type="EMBL" id="CQAZ01000005">
    <property type="protein sequence ID" value="CNH28285.1"/>
    <property type="molecule type" value="Genomic_DNA"/>
</dbReference>
<dbReference type="RefSeq" id="WP_049610284.1">
    <property type="nucleotide sequence ID" value="NZ_CAWMMU010000010.1"/>
</dbReference>
<sequence length="684" mass="77002">MFLSVNELIGLPGMPGTAPGVRAALNKLAGSSLELKRKRAGTKAFEYHIDCLTEQQQDVVRERHLNSLLAVEKKSVKSAVNSDLNPRVKPKHELDLMRQCPALLQRSTNNLTTLQRDIADARATLVIEVFALQNAGLSRIRAIKYICDQSQSNTLPEKLQKAAAVANARKGLRTGVSTRTLNGWVVDYERASNSAERLVLLAPGHNKGKPVERMKWMPLFMSHYRTTKGLTIAAAYKEFDKAWKAQYVDQPAMRDAIPSVHAVHRALDKLPTIVKQRGRVTGSAKRALNTYVKRDWSQMPVNGVWIGDGHSMKMKVAHPDHGRPFTPEITLVIDGRTRYVVGWSLSLAENVIAVADALRHGMQHHGIPLIYYSDNGAGQTANILDADITGIFSRLGVEHPTGIPGNPQARGIIERLNREIPARIARKFATYNGKSADRETVRMLSVDLNSAFNAQGKNKELNSRQKAAMAKLPSWRQLIDAIEDEIEDYNERHRHSELPCREDGKHYTAAEYRQLLLVDETIDRLSDIELRDMFRPQIIRTVNRGWFPLFKNEYFSQDLIQVDGEQVLVEFDIHDASSVTVRRLDGSFICTAIVNGNTHAAFPVEYVRKVAKDRHNRRMKLVEQKAEEINAELNPVLTVDNAPDFGSLIQGDISRINDDRDEMFLFQSDRDEYLKVHGNKKAAI</sequence>
<dbReference type="Gene3D" id="2.30.30.130">
    <property type="entry name" value="Transposase, Mu, C-terminal"/>
    <property type="match status" value="1"/>
</dbReference>
<dbReference type="SUPFAM" id="SSF46955">
    <property type="entry name" value="Putative DNA-binding domain"/>
    <property type="match status" value="1"/>
</dbReference>
<dbReference type="InterPro" id="IPR009004">
    <property type="entry name" value="Transposase_Mu_C"/>
</dbReference>
<dbReference type="GO" id="GO:0003677">
    <property type="term" value="F:DNA binding"/>
    <property type="evidence" value="ECO:0007669"/>
    <property type="project" value="InterPro"/>
</dbReference>
<proteinExistence type="predicted"/>
<dbReference type="Proteomes" id="UP000045840">
    <property type="component" value="Unassembled WGS sequence"/>
</dbReference>
<name>A0A0T9NSX0_9GAMM</name>
<accession>A0A0T9NSX0</accession>
<evidence type="ECO:0000259" key="2">
    <source>
        <dbReference type="PROSITE" id="PS51702"/>
    </source>
</evidence>
<evidence type="ECO:0000259" key="1">
    <source>
        <dbReference type="PROSITE" id="PS50994"/>
    </source>
</evidence>
<dbReference type="InterPro" id="IPR012337">
    <property type="entry name" value="RNaseH-like_sf"/>
</dbReference>
<feature type="domain" description="Integrase catalytic" evidence="1">
    <location>
        <begin position="296"/>
        <end position="481"/>
    </location>
</feature>
<dbReference type="PROSITE" id="PS50994">
    <property type="entry name" value="INTEGRASE"/>
    <property type="match status" value="1"/>
</dbReference>
<dbReference type="Gene3D" id="1.10.10.10">
    <property type="entry name" value="Winged helix-like DNA-binding domain superfamily/Winged helix DNA-binding domain"/>
    <property type="match status" value="1"/>
</dbReference>
<dbReference type="InterPro" id="IPR036397">
    <property type="entry name" value="RNaseH_sf"/>
</dbReference>
<dbReference type="STRING" id="1288385.ERS137968_02367"/>
<organism evidence="3 6">
    <name type="scientific">Yersinia pekkanenii</name>
    <dbReference type="NCBI Taxonomy" id="1288385"/>
    <lineage>
        <taxon>Bacteria</taxon>
        <taxon>Pseudomonadati</taxon>
        <taxon>Pseudomonadota</taxon>
        <taxon>Gammaproteobacteria</taxon>
        <taxon>Enterobacterales</taxon>
        <taxon>Yersiniaceae</taxon>
        <taxon>Yersinia</taxon>
    </lineage>
</organism>
<evidence type="ECO:0000313" key="6">
    <source>
        <dbReference type="Proteomes" id="UP000045840"/>
    </source>
</evidence>
<reference evidence="6" key="2">
    <citation type="submission" date="2015-03" db="EMBL/GenBank/DDBJ databases">
        <authorList>
            <consortium name="Pathogen Informatics"/>
        </authorList>
    </citation>
    <scope>NUCLEOTIDE SEQUENCE [LARGE SCALE GENOMIC DNA]</scope>
    <source>
        <strain evidence="6">A125KOH2</strain>
    </source>
</reference>
<evidence type="ECO:0000313" key="5">
    <source>
        <dbReference type="Proteomes" id="UP000044625"/>
    </source>
</evidence>
<reference evidence="4 5" key="1">
    <citation type="submission" date="2015-03" db="EMBL/GenBank/DDBJ databases">
        <authorList>
            <consortium name="Pathogen Informatics"/>
            <person name="Murphy D."/>
        </authorList>
    </citation>
    <scope>NUCLEOTIDE SEQUENCE [LARGE SCALE GENOMIC DNA]</scope>
    <source>
        <strain evidence="5">type strain: CIP110230</strain>
        <strain evidence="4">Type strain: CIP110230</strain>
    </source>
</reference>
<dbReference type="Gene3D" id="3.30.420.10">
    <property type="entry name" value="Ribonuclease H-like superfamily/Ribonuclease H"/>
    <property type="match status" value="1"/>
</dbReference>
<dbReference type="Proteomes" id="UP000044625">
    <property type="component" value="Unassembled WGS sequence"/>
</dbReference>
<gene>
    <name evidence="3" type="ORF">ERS008529_00848</name>
    <name evidence="4" type="ORF">ERS137968_02367</name>
</gene>